<evidence type="ECO:0008006" key="4">
    <source>
        <dbReference type="Google" id="ProtNLM"/>
    </source>
</evidence>
<comment type="caution">
    <text evidence="2">The sequence shown here is derived from an EMBL/GenBank/DDBJ whole genome shotgun (WGS) entry which is preliminary data.</text>
</comment>
<sequence>MATEPIPDDVIIHIVQYLKDDIKTLKYCALVSRSIHKYAYKAIFLTLDLNALKNTSLGTSQIVRVQRVFIFFEFKPYLKYSVQSLRISATACSVFNTTSKDVEPTVTLWHVVPKLLSELPNLVELDLNTGCVMLSGLVVKSISAPYPVNVDMYRSRLETFSLQGGCPFEFFSLILRGTEKAQSLRSLAVHDSCALVTNYGARINPRMAREFFRRNRAIFDSLVELGLGQDFSSASIIDAVVNLRCEDANVMPILRRLRVKTTKNPVTAAMTSKLVNLFQSTLEESGCSTISAIGEHRIEFLVLMYNEMTGPIGTSDQAKRPRTKDGKKIKASKESN</sequence>
<evidence type="ECO:0000313" key="3">
    <source>
        <dbReference type="Proteomes" id="UP000290288"/>
    </source>
</evidence>
<feature type="compositionally biased region" description="Basic and acidic residues" evidence="1">
    <location>
        <begin position="317"/>
        <end position="336"/>
    </location>
</feature>
<keyword evidence="3" id="KW-1185">Reference proteome</keyword>
<organism evidence="2 3">
    <name type="scientific">Candolleomyces aberdarensis</name>
    <dbReference type="NCBI Taxonomy" id="2316362"/>
    <lineage>
        <taxon>Eukaryota</taxon>
        <taxon>Fungi</taxon>
        <taxon>Dikarya</taxon>
        <taxon>Basidiomycota</taxon>
        <taxon>Agaricomycotina</taxon>
        <taxon>Agaricomycetes</taxon>
        <taxon>Agaricomycetidae</taxon>
        <taxon>Agaricales</taxon>
        <taxon>Agaricineae</taxon>
        <taxon>Psathyrellaceae</taxon>
        <taxon>Candolleomyces</taxon>
    </lineage>
</organism>
<reference evidence="2 3" key="1">
    <citation type="submission" date="2019-01" db="EMBL/GenBank/DDBJ databases">
        <title>Draft genome sequence of Psathyrella aberdarensis IHI B618.</title>
        <authorList>
            <person name="Buettner E."/>
            <person name="Kellner H."/>
        </authorList>
    </citation>
    <scope>NUCLEOTIDE SEQUENCE [LARGE SCALE GENOMIC DNA]</scope>
    <source>
        <strain evidence="2 3">IHI B618</strain>
    </source>
</reference>
<dbReference type="AlphaFoldDB" id="A0A4Q2CX74"/>
<dbReference type="Proteomes" id="UP000290288">
    <property type="component" value="Unassembled WGS sequence"/>
</dbReference>
<evidence type="ECO:0000313" key="2">
    <source>
        <dbReference type="EMBL" id="RXW11353.1"/>
    </source>
</evidence>
<feature type="region of interest" description="Disordered" evidence="1">
    <location>
        <begin position="312"/>
        <end position="336"/>
    </location>
</feature>
<proteinExistence type="predicted"/>
<dbReference type="InterPro" id="IPR032675">
    <property type="entry name" value="LRR_dom_sf"/>
</dbReference>
<protein>
    <recommendedName>
        <fullName evidence="4">F-box domain-containing protein</fullName>
    </recommendedName>
</protein>
<dbReference type="EMBL" id="SDEE01001999">
    <property type="protein sequence ID" value="RXW11353.1"/>
    <property type="molecule type" value="Genomic_DNA"/>
</dbReference>
<dbReference type="OrthoDB" id="3069231at2759"/>
<accession>A0A4Q2CX74</accession>
<name>A0A4Q2CX74_9AGAR</name>
<gene>
    <name evidence="2" type="ORF">EST38_g14503</name>
</gene>
<evidence type="ECO:0000256" key="1">
    <source>
        <dbReference type="SAM" id="MobiDB-lite"/>
    </source>
</evidence>
<dbReference type="CDD" id="cd09917">
    <property type="entry name" value="F-box_SF"/>
    <property type="match status" value="1"/>
</dbReference>
<dbReference type="Gene3D" id="3.80.10.10">
    <property type="entry name" value="Ribonuclease Inhibitor"/>
    <property type="match status" value="1"/>
</dbReference>